<dbReference type="GO" id="GO:0000077">
    <property type="term" value="P:DNA damage checkpoint signaling"/>
    <property type="evidence" value="ECO:0007669"/>
    <property type="project" value="InterPro"/>
</dbReference>
<name>A0A7S3ZEN1_9EUKA</name>
<gene>
    <name evidence="1" type="ORF">LGLO00237_LOCUS32608</name>
</gene>
<sequence>MRSVSEDVLLSATATGELSLQVAADLVSIKTFYKSLQSLNEGKEDSKEEAPAAQCRMNIKKFSKILNTRIVNVSQYVLGCVVEGHAFVLYAEIGQNLGHATFYIPILTM</sequence>
<protein>
    <recommendedName>
        <fullName evidence="2">Checkpoint protein</fullName>
    </recommendedName>
</protein>
<dbReference type="GO" id="GO:0030896">
    <property type="term" value="C:checkpoint clamp complex"/>
    <property type="evidence" value="ECO:0007669"/>
    <property type="project" value="InterPro"/>
</dbReference>
<dbReference type="AlphaFoldDB" id="A0A7S3ZEN1"/>
<accession>A0A7S3ZEN1</accession>
<dbReference type="EMBL" id="HBIV01046690">
    <property type="protein sequence ID" value="CAE0680821.1"/>
    <property type="molecule type" value="Transcribed_RNA"/>
</dbReference>
<dbReference type="Gene3D" id="3.70.10.10">
    <property type="match status" value="1"/>
</dbReference>
<evidence type="ECO:0000313" key="1">
    <source>
        <dbReference type="EMBL" id="CAE0680821.1"/>
    </source>
</evidence>
<organism evidence="1">
    <name type="scientific">Lotharella globosa</name>
    <dbReference type="NCBI Taxonomy" id="91324"/>
    <lineage>
        <taxon>Eukaryota</taxon>
        <taxon>Sar</taxon>
        <taxon>Rhizaria</taxon>
        <taxon>Cercozoa</taxon>
        <taxon>Chlorarachniophyceae</taxon>
        <taxon>Lotharella</taxon>
    </lineage>
</organism>
<reference evidence="1" key="1">
    <citation type="submission" date="2021-01" db="EMBL/GenBank/DDBJ databases">
        <authorList>
            <person name="Corre E."/>
            <person name="Pelletier E."/>
            <person name="Niang G."/>
            <person name="Scheremetjew M."/>
            <person name="Finn R."/>
            <person name="Kale V."/>
            <person name="Holt S."/>
            <person name="Cochrane G."/>
            <person name="Meng A."/>
            <person name="Brown T."/>
            <person name="Cohen L."/>
        </authorList>
    </citation>
    <scope>NUCLEOTIDE SEQUENCE</scope>
    <source>
        <strain evidence="1">CCCM811</strain>
    </source>
</reference>
<evidence type="ECO:0008006" key="2">
    <source>
        <dbReference type="Google" id="ProtNLM"/>
    </source>
</evidence>
<dbReference type="Pfam" id="PF04005">
    <property type="entry name" value="Hus1"/>
    <property type="match status" value="1"/>
</dbReference>
<proteinExistence type="predicted"/>
<dbReference type="InterPro" id="IPR007150">
    <property type="entry name" value="HUS1/Mec3"/>
</dbReference>